<feature type="compositionally biased region" description="Basic and acidic residues" evidence="7">
    <location>
        <begin position="692"/>
        <end position="706"/>
    </location>
</feature>
<reference evidence="9 10" key="1">
    <citation type="journal article" date="2023" name="J. Hered.">
        <title>Chromosome-level genome of the wood stork (Mycteria americana) provides insight into avian chromosome evolution.</title>
        <authorList>
            <person name="Flamio R. Jr."/>
            <person name="Ramstad K.M."/>
        </authorList>
    </citation>
    <scope>NUCLEOTIDE SEQUENCE [LARGE SCALE GENOMIC DNA]</scope>
    <source>
        <strain evidence="9">JAX WOST 10</strain>
    </source>
</reference>
<dbReference type="AlphaFoldDB" id="A0AAN7N2C2"/>
<evidence type="ECO:0000256" key="7">
    <source>
        <dbReference type="SAM" id="MobiDB-lite"/>
    </source>
</evidence>
<evidence type="ECO:0000256" key="3">
    <source>
        <dbReference type="ARBA" id="ARBA00022525"/>
    </source>
</evidence>
<evidence type="ECO:0000256" key="1">
    <source>
        <dbReference type="ARBA" id="ARBA00004613"/>
    </source>
</evidence>
<gene>
    <name evidence="9" type="ORF">QYF61_010772</name>
</gene>
<sequence>MSAFWQFCRVRLGAAVLGEVRLAGPCRGLEASAGETPLSSCVGELGPWGDGFASRVDAGVGCGDVVHQDKISIFPQDLPQILLSPMTHPVPLSLIRKMFRDFLLKPAHRNPHCVCQEGVRGDGGCQRLLSKIPAECQGTPGMLVTLKTNTTTTTTPPPLKMKVEEHKCSDHLETVMRQLPAGSLGYSMNMHYMPRQITSKTEIMRIKSFGLLCVLILVSQMLLATCERQKERKKGRQGIGDSGKNQTESNQENEKGRKSKGGKASPKGKFKTKENAECTWAVTDMNAATVHVECKHGDSEFWCEFSGNPSTCPQYAANQKSYWKQVSQSLKKQKQICQDAKSVLKSKVCRKGPRSANLKLTRSSLLTSVGPAKGNTIHHAKEVVQTPAAASVTEKKLENSPQDCVEDIDYIDQKKAICKSDTTLISTLGIDQMEKSSFKDGKFSRFQPAEVPCNLVTRMGCLHEQRSTGANDQAAGCTGLLELPGYHHCKSKTLADDVLANVQPGKKNIIPDHLPVLVHQEFHETFVLAEQRDAAAARAQEIPALSLWAQGEQYRREETRAKHLPSTIERAPGPSELKLCDVQLCTLHKNFVREASRKINVAQRGGQTLSVWVQKKATAPDSTTNQRECLYQTHYRGLGQYHTRRDQAIHGKILAVSHCCFGVAFLEPLPSPAKAAAVGLLCSQLEQRVRGADGQENTAVRREKGLPRGSSRGQPRRTLSDFGLLLSVVLQPERVFIHTDKIPLSLLFSRLDSLSSLSLSLYVRHFNHLHEGKDRLPPSAANTPPHAAHDTTGLCRKGILVAHVQLVHQDPMSFPTDSANKAICLLRNQKRWCNNGIKVQNHHKQHPPSDGPRWFCHLAEVWGSPTVLTAQGGGNVCQKLTEDTK</sequence>
<organism evidence="9 10">
    <name type="scientific">Mycteria americana</name>
    <name type="common">Wood stork</name>
    <dbReference type="NCBI Taxonomy" id="33587"/>
    <lineage>
        <taxon>Eukaryota</taxon>
        <taxon>Metazoa</taxon>
        <taxon>Chordata</taxon>
        <taxon>Craniata</taxon>
        <taxon>Vertebrata</taxon>
        <taxon>Euteleostomi</taxon>
        <taxon>Archelosauria</taxon>
        <taxon>Archosauria</taxon>
        <taxon>Dinosauria</taxon>
        <taxon>Saurischia</taxon>
        <taxon>Theropoda</taxon>
        <taxon>Coelurosauria</taxon>
        <taxon>Aves</taxon>
        <taxon>Neognathae</taxon>
        <taxon>Neoaves</taxon>
        <taxon>Aequornithes</taxon>
        <taxon>Ciconiiformes</taxon>
        <taxon>Ciconiidae</taxon>
        <taxon>Mycteria</taxon>
    </lineage>
</organism>
<feature type="compositionally biased region" description="Basic residues" evidence="7">
    <location>
        <begin position="257"/>
        <end position="270"/>
    </location>
</feature>
<dbReference type="EMBL" id="JAUNZN010000007">
    <property type="protein sequence ID" value="KAK4818310.1"/>
    <property type="molecule type" value="Genomic_DNA"/>
</dbReference>
<comment type="similarity">
    <text evidence="2">Belongs to the fibroblast growth factor-binding protein family.</text>
</comment>
<evidence type="ECO:0000313" key="9">
    <source>
        <dbReference type="EMBL" id="KAK4818310.1"/>
    </source>
</evidence>
<feature type="signal peptide" evidence="8">
    <location>
        <begin position="1"/>
        <end position="15"/>
    </location>
</feature>
<proteinExistence type="inferred from homology"/>
<dbReference type="GO" id="GO:0019838">
    <property type="term" value="F:growth factor binding"/>
    <property type="evidence" value="ECO:0007669"/>
    <property type="project" value="UniProtKB-KW"/>
</dbReference>
<dbReference type="Proteomes" id="UP001333110">
    <property type="component" value="Unassembled WGS sequence"/>
</dbReference>
<keyword evidence="4 8" id="KW-0732">Signal</keyword>
<protein>
    <recommendedName>
        <fullName evidence="11">Fibroblast growth factor-binding protein 1</fullName>
    </recommendedName>
</protein>
<dbReference type="PANTHER" id="PTHR15258">
    <property type="entry name" value="FGF BINDING PROTEIN-RELATED"/>
    <property type="match status" value="1"/>
</dbReference>
<dbReference type="GO" id="GO:0007267">
    <property type="term" value="P:cell-cell signaling"/>
    <property type="evidence" value="ECO:0007669"/>
    <property type="project" value="TreeGrafter"/>
</dbReference>
<dbReference type="GO" id="GO:0005576">
    <property type="term" value="C:extracellular region"/>
    <property type="evidence" value="ECO:0007669"/>
    <property type="project" value="UniProtKB-SubCell"/>
</dbReference>
<evidence type="ECO:0000256" key="5">
    <source>
        <dbReference type="ARBA" id="ARBA00023157"/>
    </source>
</evidence>
<evidence type="ECO:0000256" key="6">
    <source>
        <dbReference type="ARBA" id="ARBA00023183"/>
    </source>
</evidence>
<evidence type="ECO:0000256" key="2">
    <source>
        <dbReference type="ARBA" id="ARBA00008326"/>
    </source>
</evidence>
<keyword evidence="3" id="KW-0964">Secreted</keyword>
<dbReference type="PANTHER" id="PTHR15258:SF2">
    <property type="entry name" value="FIBROBLAST GROWTH FACTOR-BINDING PROTEIN 1"/>
    <property type="match status" value="1"/>
</dbReference>
<name>A0AAN7N2C2_MYCAM</name>
<feature type="region of interest" description="Disordered" evidence="7">
    <location>
        <begin position="230"/>
        <end position="270"/>
    </location>
</feature>
<evidence type="ECO:0000256" key="8">
    <source>
        <dbReference type="SAM" id="SignalP"/>
    </source>
</evidence>
<keyword evidence="5" id="KW-1015">Disulfide bond</keyword>
<accession>A0AAN7N2C2</accession>
<feature type="region of interest" description="Disordered" evidence="7">
    <location>
        <begin position="692"/>
        <end position="715"/>
    </location>
</feature>
<evidence type="ECO:0008006" key="11">
    <source>
        <dbReference type="Google" id="ProtNLM"/>
    </source>
</evidence>
<keyword evidence="6" id="KW-0340">Growth factor binding</keyword>
<feature type="chain" id="PRO_5042849731" description="Fibroblast growth factor-binding protein 1" evidence="8">
    <location>
        <begin position="16"/>
        <end position="885"/>
    </location>
</feature>
<keyword evidence="10" id="KW-1185">Reference proteome</keyword>
<comment type="subcellular location">
    <subcellularLocation>
        <location evidence="1">Secreted</location>
    </subcellularLocation>
</comment>
<evidence type="ECO:0000256" key="4">
    <source>
        <dbReference type="ARBA" id="ARBA00022729"/>
    </source>
</evidence>
<evidence type="ECO:0000313" key="10">
    <source>
        <dbReference type="Proteomes" id="UP001333110"/>
    </source>
</evidence>
<dbReference type="InterPro" id="IPR010510">
    <property type="entry name" value="FGF1-bd"/>
</dbReference>
<comment type="caution">
    <text evidence="9">The sequence shown here is derived from an EMBL/GenBank/DDBJ whole genome shotgun (WGS) entry which is preliminary data.</text>
</comment>
<dbReference type="Pfam" id="PF06473">
    <property type="entry name" value="FGF-BP1"/>
    <property type="match status" value="1"/>
</dbReference>